<keyword evidence="16" id="KW-1185">Reference proteome</keyword>
<sequence>MKNQAAIFTAAITLILPTVQAPPPSGKEAQWHVDYMHAHNAHNISTGKGITVAVIDSGVQPHPDIEHAILPGISFLPGDNSKGQQDDQGHGTAIAGLIAGKGGTGHVLGIAPNSKILPIRILDANGRGDSNTTAKAIRWAIRSRAKIVNISSGGGPNSEVRKAVEEATKAGLIVVASSGNKPAQDIVAFPAYINGVVAVGATDKDGVIADISASGEGLLLTAPGVDLLSTSKDQRYETGTGTSGAAAIVSGVAALVWSRYPELSAAEVVHRMTATAVDKGAPGRDPEYGFGIVDPVAALTADVPPLAASGEPAPGGESAQATPVPTPNTPGQVAVILVAVIASLLAVALVVALIVLRGRARRNGTGG</sequence>
<dbReference type="InterPro" id="IPR036852">
    <property type="entry name" value="Peptidase_S8/S53_dom_sf"/>
</dbReference>
<evidence type="ECO:0000256" key="5">
    <source>
        <dbReference type="ARBA" id="ARBA00022692"/>
    </source>
</evidence>
<keyword evidence="3" id="KW-1003">Cell membrane</keyword>
<dbReference type="PANTHER" id="PTHR43806:SF11">
    <property type="entry name" value="CEREVISIN-RELATED"/>
    <property type="match status" value="1"/>
</dbReference>
<dbReference type="GO" id="GO:0005886">
    <property type="term" value="C:plasma membrane"/>
    <property type="evidence" value="ECO:0007669"/>
    <property type="project" value="UniProtKB-SubCell"/>
</dbReference>
<evidence type="ECO:0000256" key="11">
    <source>
        <dbReference type="SAM" id="MobiDB-lite"/>
    </source>
</evidence>
<dbReference type="PROSITE" id="PS00137">
    <property type="entry name" value="SUBTILASE_HIS"/>
    <property type="match status" value="1"/>
</dbReference>
<feature type="transmembrane region" description="Helical" evidence="12">
    <location>
        <begin position="333"/>
        <end position="356"/>
    </location>
</feature>
<dbReference type="InterPro" id="IPR023827">
    <property type="entry name" value="Peptidase_S8_Asp-AS"/>
</dbReference>
<evidence type="ECO:0000256" key="9">
    <source>
        <dbReference type="ARBA" id="ARBA00023136"/>
    </source>
</evidence>
<dbReference type="GO" id="GO:0004252">
    <property type="term" value="F:serine-type endopeptidase activity"/>
    <property type="evidence" value="ECO:0007669"/>
    <property type="project" value="UniProtKB-UniRule"/>
</dbReference>
<comment type="similarity">
    <text evidence="2 10">Belongs to the peptidase S8 family.</text>
</comment>
<gene>
    <name evidence="15" type="ORF">J2S42_005169</name>
</gene>
<dbReference type="InterPro" id="IPR050131">
    <property type="entry name" value="Peptidase_S8_subtilisin-like"/>
</dbReference>
<evidence type="ECO:0000313" key="16">
    <source>
        <dbReference type="Proteomes" id="UP001240236"/>
    </source>
</evidence>
<dbReference type="Proteomes" id="UP001240236">
    <property type="component" value="Unassembled WGS sequence"/>
</dbReference>
<evidence type="ECO:0000313" key="15">
    <source>
        <dbReference type="EMBL" id="MDQ0368500.1"/>
    </source>
</evidence>
<keyword evidence="4 10" id="KW-0645">Protease</keyword>
<dbReference type="PROSITE" id="PS51892">
    <property type="entry name" value="SUBTILASE"/>
    <property type="match status" value="1"/>
</dbReference>
<feature type="signal peptide" evidence="13">
    <location>
        <begin position="1"/>
        <end position="21"/>
    </location>
</feature>
<keyword evidence="5 12" id="KW-0812">Transmembrane</keyword>
<dbReference type="InterPro" id="IPR022398">
    <property type="entry name" value="Peptidase_S8_His-AS"/>
</dbReference>
<protein>
    <submittedName>
        <fullName evidence="15">Type VII secretion-associated serine protease mycosin</fullName>
    </submittedName>
</protein>
<dbReference type="InterPro" id="IPR015500">
    <property type="entry name" value="Peptidase_S8_subtilisin-rel"/>
</dbReference>
<dbReference type="Gene3D" id="3.40.50.200">
    <property type="entry name" value="Peptidase S8/S53 domain"/>
    <property type="match status" value="1"/>
</dbReference>
<name>A0AAE3W536_9ACTN</name>
<keyword evidence="8 12" id="KW-1133">Transmembrane helix</keyword>
<evidence type="ECO:0000256" key="7">
    <source>
        <dbReference type="ARBA" id="ARBA00022825"/>
    </source>
</evidence>
<accession>A0AAE3W536</accession>
<dbReference type="PROSITE" id="PS00136">
    <property type="entry name" value="SUBTILASE_ASP"/>
    <property type="match status" value="1"/>
</dbReference>
<reference evidence="15 16" key="1">
    <citation type="submission" date="2023-07" db="EMBL/GenBank/DDBJ databases">
        <title>Sequencing the genomes of 1000 actinobacteria strains.</title>
        <authorList>
            <person name="Klenk H.-P."/>
        </authorList>
    </citation>
    <scope>NUCLEOTIDE SEQUENCE [LARGE SCALE GENOMIC DNA]</scope>
    <source>
        <strain evidence="15 16">DSM 44709</strain>
    </source>
</reference>
<evidence type="ECO:0000256" key="2">
    <source>
        <dbReference type="ARBA" id="ARBA00011073"/>
    </source>
</evidence>
<evidence type="ECO:0000256" key="10">
    <source>
        <dbReference type="PROSITE-ProRule" id="PRU01240"/>
    </source>
</evidence>
<evidence type="ECO:0000256" key="8">
    <source>
        <dbReference type="ARBA" id="ARBA00022989"/>
    </source>
</evidence>
<dbReference type="InterPro" id="IPR000209">
    <property type="entry name" value="Peptidase_S8/S53_dom"/>
</dbReference>
<comment type="subcellular location">
    <subcellularLocation>
        <location evidence="1">Cell membrane</location>
        <topology evidence="1">Single-pass membrane protein</topology>
    </subcellularLocation>
</comment>
<evidence type="ECO:0000256" key="6">
    <source>
        <dbReference type="ARBA" id="ARBA00022801"/>
    </source>
</evidence>
<feature type="domain" description="Peptidase S8/S53" evidence="14">
    <location>
        <begin position="47"/>
        <end position="291"/>
    </location>
</feature>
<dbReference type="GO" id="GO:0006508">
    <property type="term" value="P:proteolysis"/>
    <property type="evidence" value="ECO:0007669"/>
    <property type="project" value="UniProtKB-KW"/>
</dbReference>
<evidence type="ECO:0000256" key="12">
    <source>
        <dbReference type="SAM" id="Phobius"/>
    </source>
</evidence>
<dbReference type="NCBIfam" id="TIGR03921">
    <property type="entry name" value="T7SS_mycosin"/>
    <property type="match status" value="1"/>
</dbReference>
<evidence type="ECO:0000256" key="3">
    <source>
        <dbReference type="ARBA" id="ARBA00022475"/>
    </source>
</evidence>
<dbReference type="InterPro" id="IPR023834">
    <property type="entry name" value="T7SS_pept_S8A_mycosin"/>
</dbReference>
<comment type="caution">
    <text evidence="15">The sequence shown here is derived from an EMBL/GenBank/DDBJ whole genome shotgun (WGS) entry which is preliminary data.</text>
</comment>
<evidence type="ECO:0000256" key="13">
    <source>
        <dbReference type="SAM" id="SignalP"/>
    </source>
</evidence>
<evidence type="ECO:0000256" key="1">
    <source>
        <dbReference type="ARBA" id="ARBA00004162"/>
    </source>
</evidence>
<feature type="region of interest" description="Disordered" evidence="11">
    <location>
        <begin position="305"/>
        <end position="326"/>
    </location>
</feature>
<dbReference type="RefSeq" id="WP_307243089.1">
    <property type="nucleotide sequence ID" value="NZ_JAUSUZ010000001.1"/>
</dbReference>
<feature type="active site" description="Charge relay system" evidence="10">
    <location>
        <position position="243"/>
    </location>
</feature>
<dbReference type="Pfam" id="PF00082">
    <property type="entry name" value="Peptidase_S8"/>
    <property type="match status" value="1"/>
</dbReference>
<evidence type="ECO:0000259" key="14">
    <source>
        <dbReference type="Pfam" id="PF00082"/>
    </source>
</evidence>
<evidence type="ECO:0000256" key="4">
    <source>
        <dbReference type="ARBA" id="ARBA00022670"/>
    </source>
</evidence>
<dbReference type="PANTHER" id="PTHR43806">
    <property type="entry name" value="PEPTIDASE S8"/>
    <property type="match status" value="1"/>
</dbReference>
<dbReference type="PRINTS" id="PR00723">
    <property type="entry name" value="SUBTILISIN"/>
</dbReference>
<keyword evidence="7 10" id="KW-0720">Serine protease</keyword>
<organism evidence="15 16">
    <name type="scientific">Catenuloplanes indicus</name>
    <dbReference type="NCBI Taxonomy" id="137267"/>
    <lineage>
        <taxon>Bacteria</taxon>
        <taxon>Bacillati</taxon>
        <taxon>Actinomycetota</taxon>
        <taxon>Actinomycetes</taxon>
        <taxon>Micromonosporales</taxon>
        <taxon>Micromonosporaceae</taxon>
        <taxon>Catenuloplanes</taxon>
    </lineage>
</organism>
<keyword evidence="13" id="KW-0732">Signal</keyword>
<keyword evidence="6 10" id="KW-0378">Hydrolase</keyword>
<proteinExistence type="inferred from homology"/>
<feature type="active site" description="Charge relay system" evidence="10">
    <location>
        <position position="56"/>
    </location>
</feature>
<keyword evidence="9 12" id="KW-0472">Membrane</keyword>
<feature type="chain" id="PRO_5041932251" evidence="13">
    <location>
        <begin position="22"/>
        <end position="367"/>
    </location>
</feature>
<dbReference type="EMBL" id="JAUSUZ010000001">
    <property type="protein sequence ID" value="MDQ0368500.1"/>
    <property type="molecule type" value="Genomic_DNA"/>
</dbReference>
<feature type="active site" description="Charge relay system" evidence="10">
    <location>
        <position position="90"/>
    </location>
</feature>
<dbReference type="AlphaFoldDB" id="A0AAE3W536"/>
<dbReference type="SUPFAM" id="SSF52743">
    <property type="entry name" value="Subtilisin-like"/>
    <property type="match status" value="1"/>
</dbReference>